<dbReference type="SUPFAM" id="SSF64307">
    <property type="entry name" value="SirA-like"/>
    <property type="match status" value="1"/>
</dbReference>
<dbReference type="STRING" id="298654.FraEuI1c_1785"/>
<dbReference type="KEGG" id="fri:FraEuI1c_1785"/>
<evidence type="ECO:0000259" key="2">
    <source>
        <dbReference type="PROSITE" id="PS01148"/>
    </source>
</evidence>
<gene>
    <name evidence="3" type="ordered locus">FraEuI1c_1785</name>
</gene>
<evidence type="ECO:0000313" key="4">
    <source>
        <dbReference type="Proteomes" id="UP000002484"/>
    </source>
</evidence>
<accession>E3JBG9</accession>
<evidence type="ECO:0000313" key="3">
    <source>
        <dbReference type="EMBL" id="ADP79841.1"/>
    </source>
</evidence>
<dbReference type="HOGENOM" id="CLU_165255_4_0_11"/>
<organism evidence="3 4">
    <name type="scientific">Pseudofrankia inefficax (strain DSM 45817 / CECT 9037 / DDB 130130 / EuI1c)</name>
    <name type="common">Frankia inefficax</name>
    <dbReference type="NCBI Taxonomy" id="298654"/>
    <lineage>
        <taxon>Bacteria</taxon>
        <taxon>Bacillati</taxon>
        <taxon>Actinomycetota</taxon>
        <taxon>Actinomycetes</taxon>
        <taxon>Frankiales</taxon>
        <taxon>Frankiaceae</taxon>
        <taxon>Pseudofrankia</taxon>
    </lineage>
</organism>
<dbReference type="OrthoDB" id="8636759at2"/>
<dbReference type="PANTHER" id="PTHR33279">
    <property type="entry name" value="SULFUR CARRIER PROTEIN YEDF-RELATED"/>
    <property type="match status" value="1"/>
</dbReference>
<dbReference type="PROSITE" id="PS01148">
    <property type="entry name" value="UPF0033"/>
    <property type="match status" value="1"/>
</dbReference>
<dbReference type="InParanoid" id="E3JBG9"/>
<dbReference type="Pfam" id="PF01206">
    <property type="entry name" value="TusA"/>
    <property type="match status" value="1"/>
</dbReference>
<dbReference type="AlphaFoldDB" id="E3JBG9"/>
<dbReference type="RefSeq" id="WP_013422960.1">
    <property type="nucleotide sequence ID" value="NC_014666.1"/>
</dbReference>
<name>E3JBG9_PSEI1</name>
<dbReference type="EMBL" id="CP002299">
    <property type="protein sequence ID" value="ADP79841.1"/>
    <property type="molecule type" value="Genomic_DNA"/>
</dbReference>
<proteinExistence type="inferred from homology"/>
<protein>
    <submittedName>
        <fullName evidence="3">SirA-like domain-containing protein</fullName>
    </submittedName>
</protein>
<evidence type="ECO:0000256" key="1">
    <source>
        <dbReference type="ARBA" id="ARBA00008984"/>
    </source>
</evidence>
<dbReference type="InterPro" id="IPR036868">
    <property type="entry name" value="TusA-like_sf"/>
</dbReference>
<dbReference type="Gene3D" id="3.30.110.40">
    <property type="entry name" value="TusA-like domain"/>
    <property type="match status" value="1"/>
</dbReference>
<comment type="similarity">
    <text evidence="1">Belongs to the sulfur carrier protein TusA family.</text>
</comment>
<feature type="domain" description="UPF0033" evidence="2">
    <location>
        <begin position="9"/>
        <end position="33"/>
    </location>
</feature>
<dbReference type="Proteomes" id="UP000002484">
    <property type="component" value="Chromosome"/>
</dbReference>
<dbReference type="InterPro" id="IPR001455">
    <property type="entry name" value="TusA-like"/>
</dbReference>
<reference evidence="3 4" key="1">
    <citation type="submission" date="2010-10" db="EMBL/GenBank/DDBJ databases">
        <title>Complete sequence of Frankia sp. EuI1c.</title>
        <authorList>
            <consortium name="US DOE Joint Genome Institute"/>
            <person name="Lucas S."/>
            <person name="Copeland A."/>
            <person name="Lapidus A."/>
            <person name="Cheng J.-F."/>
            <person name="Bruce D."/>
            <person name="Goodwin L."/>
            <person name="Pitluck S."/>
            <person name="Chertkov O."/>
            <person name="Detter J.C."/>
            <person name="Han C."/>
            <person name="Tapia R."/>
            <person name="Land M."/>
            <person name="Hauser L."/>
            <person name="Jeffries C."/>
            <person name="Kyrpides N."/>
            <person name="Ivanova N."/>
            <person name="Mikhailova N."/>
            <person name="Beauchemin N."/>
            <person name="Sen A."/>
            <person name="Sur S.A."/>
            <person name="Gtari M."/>
            <person name="Wall L."/>
            <person name="Tisa L."/>
            <person name="Woyke T."/>
        </authorList>
    </citation>
    <scope>NUCLEOTIDE SEQUENCE [LARGE SCALE GENOMIC DNA]</scope>
    <source>
        <strain evidence="4">DSM 45817 / CECT 9037 / EuI1c</strain>
    </source>
</reference>
<keyword evidence="4" id="KW-1185">Reference proteome</keyword>
<dbReference type="PANTHER" id="PTHR33279:SF6">
    <property type="entry name" value="SULFUR CARRIER PROTEIN YEDF-RELATED"/>
    <property type="match status" value="1"/>
</dbReference>
<dbReference type="eggNOG" id="COG0425">
    <property type="taxonomic scope" value="Bacteria"/>
</dbReference>
<sequence>MSDEPDLVVDALGRHCPLPIIDLAKRFADAPVGGTVELLADDPAAPADVAAWCRLRKQQLLGARDLPTGTGQAFLIRRTH</sequence>